<dbReference type="Pfam" id="PF23282">
    <property type="entry name" value="WHD_ROQ1"/>
    <property type="match status" value="1"/>
</dbReference>
<evidence type="ECO:0000256" key="3">
    <source>
        <dbReference type="ARBA" id="ARBA00008371"/>
    </source>
</evidence>
<dbReference type="EMBL" id="JADBGQ010000003">
    <property type="protein sequence ID" value="KAG5405438.1"/>
    <property type="molecule type" value="Genomic_DNA"/>
</dbReference>
<feature type="compositionally biased region" description="Low complexity" evidence="12">
    <location>
        <begin position="1673"/>
        <end position="1684"/>
    </location>
</feature>
<sequence>MKFSSISSSFGTNPKNLKRRLNKKKASSAFALLLLLLCSASPSPSLSTIPSCVCVSGCSNAEASFCNPQAEKTGSDSLDMVRSEPCVLFAQTFVHPQLDEYVDEVIFAEPVIITACEFLEQNASSSSQAVSLLGATSPPSFALEVFVRCEGESKFKRLCNPFLYTPSAPYPLEVEAVVTNHLVVRGSYRSLSLIVYGNIVKDLGQYNIILEGRSVTDIVNSTEGNLEDLPLVLHSVNRTIEECLSSLDIVSLPLAAVDVPVEVKRLLQLLVKVFDQLATDDVLNKFVDTVVSGVSSYVTDNVDFFLKNKNCTAVASSVDSGIFHDITDKVKKDILDLNEIQESDVPLGSSELLSFLESETNLATSQQLVDMLSPYIQFESDSLCTAFPQLSKGKATLLGLSLAFLLCSGREGCLHFVNSGGMDQLVFLFGHDVQNSTTITLLLLGVVEQATRHAVGCEGFLGWWPREDGSIPSGKSEGYCLLLKLLMQKPCHEVASLAIYILHRLRIYEIVSRYEFAVLSALESLSNSHGAATHNLNMLSDAKSQLQKLQKLMNSLGSVEDPSPSAYAERSLVFDHSEGWLSYKATSKLTASWACPFSNSGTDSHMLSLLKERGFLPLSAALLSIPGLHSELGDILDVFTDIAMFIGNIILSLMFSRTGLSFLLHHSQLTATIIQSLKGSVDLNKEECVPLRYASVLISKGFTCSLLEIGINLEVHLRVVSAVDRLLKSSPRTEEFLGILWELRDVSRSDCGREALLTLGVFPEALAVLIEALNSVKDTDPAVENSGISPLNLAICHSAAEIFEVIVSDSTVSCLHAWIEHAPVLHKALHTLSPGGSNRKDAPSRLLKWIDAGVVYHKHGVVGLLRYAAVLASGGDAQLSSSSILALDLTSAENGVGESSNVSEMNGLDNLEKVILEKSFEGVNLSDSSISQLTTALRILALISDNTTVAAALYDEGAVTVVYAILVNCSFMFERSSNIYDYLVDDDHGCSSISDFLSERNREQSLVDLLIPSLVLLISVLQRLQDSKEQYRNTKLMKALLRLHREVSPKLAACAADLSSHYPDSALGFGAVCHLIVSALVCWPVYGWMPGLFHSLLTGFQTSSVPALGPKETCSFLCILSDILPEEGVWFWKSGMPLLSGLRKLAVGTLMSPQKEKQINWYLEPAPLEKLLNYLTPNLDKIAKIIQHHAVSALVVIQDMLRVFIVRIACQRVEHASILLRPIFASIREGILDESSTRETEAYKVYRYLNFLASLLEHPQSKGLLLEEGIVQLLVEVLQRCYDSTYPNEDRVQEFGIVSESSVIRWCIPVFRSISLLCHSQVPLSCFPKKELLASLSAKDCASIFPFVLKFCQVLPIGNELLSCLCAFKDLVSCSEGQDCLVSLLVHLFSGPENPAYDTNNLSLDQVEMKKNPPFLSCWIKLLNSVNSKDGLSVLAIKAVNVLSVSSIRLCIDGKSLDSKKVAAIKSLFGLPSDFSDTDTFRVENIGLIEQMVTLLSSMTSGSDTSATAEMKPCLHEVSQSLLSLLKDGNIDDITSCKIALVSTENFDMNDVDSENIEDDFLQRGLEDKFWWECPETLPERLPQSSLSAKRKLPTVESSSRRAKGENSSVDIPTQSSIQRVGSASLPPAPTRRDTFRQRKTNTSRPPSMHVDDYVARERSIDTAGNSNAITISRAGSSSGRPPSVHVDEYMARERRGQNPSTIVVGEATAQVKTPTPARETEKAAGKPKQFKADPDDDLQGIDIVFDGEECEGADDKLPFLQPDENLMQPAPVMVEQNSPHSIVEETESDANGSSQFSHMGTPLASNVDENAQSEYSSRISVSRPEMSLIREPSISSDRKFVEQADETNKMAPLKSEPGFVPGYNNIPGSSGQNLMDPRVGPQGFYSKSSQQQHSGHIQGGFSGRGVYDQKMLPNQPPLPLVPPPSSSHVMQHSSDSLSNQSSPFSRGTPSSGGGPIRHMPPHPSAIPQYSSNPYASLPPRTSTVQTFGYNQGGAGTTEQQQQSGPGIDPQPGTGMTSYPPPNLMQSGYSRPFYGNPMHQGGDKQQQNMMPVPQSLNPHSIPQQLPSMQLQRPMQPPQHVRQPMQISQPSEQGISLQNQYQIPLHPMQMMQQPQVQPYYHPPQQQEISHVQQPQPQQQAVQGQQGAGTSQRQESGMSLHDYLQSPETIQALLSNREKLCELLEQNPKLMQMLQDDQQAEASYTFGDRSTSDIVVRLRNEEGRDDWIYCHSKILTEKSRYFSDRLSDKWPTCKILDSRYCVEVICQESDYDHHINLLRLLYVVSDDVPEDQLCHNVKSALGILCVAKELDCPLVVTACVNYLEAVPWEEGEEEEMLRVVPMIGSEAEPVLARLQPVDPSAVAGIFSSGFRFATSSPPQPLCDIKASAQEQIEYMITEDDDAPLLIADEVIKLEVKECVKSLFARFFQCLEEVTSKNGLSLKMVVSDLSWAFQILTKMEMVRDFVVTWVDTSEKLVKVVEAMETAAETVEIRVKVTEVTSKVVEAIGYGTVILPTVKRLQMVKLWLPFVRETKPLVDSAGSNQEEDKEEGVRCKIDGEIWQALESSFVSIILALPSSDQAEILNEWLSKNGVYPDLTEAFEVWCYRSKVAKRRLGLVGGAEDGKDMTLFTISCVLSAKSPLPCLKIFDLSFSENLKYLPDLSKATSLEELRLKSCRSLLELTSSIGNATKLYRLDISECRNIRDFPNVSDSIVELELCDTGIKEVPARIDNLFRLRKLIMCGCEKLKTISPNISKLENLEFLSLSNKGYCLHDHYEDDEKIHKCYDLFEAIVEWGPDFKRSWILQSDLDVHYILPKCLPKKALTSPISLRLRSFDGIKTIPDCIRRLSRLIKLDVKECRRQLVALPPLPDSLLSLDAQGCASLKRIDSSSFQNPNICLKFARCFNLKQKARMLIQTSACKYAVLPAYLINKVASNVMAVLGFTPSKDFDDFVGIGARITEIKSKLIFQSENVKVIGVLGPGGIGKTTTARVLYNQLSHAFPFSTFLENIRGSYEKPCGNDYQLKLRFQKNLLCQIINQSDIEVRHLRGAQEMLSDKKVLVVLDEVDHWWQLEEMAKQPGWVGPGSMIIITTEDRKLLKALGLGSDHIYKMKFPTSDESLQIFCQYAFGQKSPDDGFESLAREVTWLVGDLPLGLRVMGSYLRGMSKDEWIEALPWLRSTLDREIESTLRFSYDALRDNEKTLFLHVACLFSVFYASIFKSYFANSSLEVNHGLEVLAQKSLITIDHKHGRVYMHRLMAQMGREIVKKQSTENPGKRQFLTDTKDISHVLDEDTATGNVLGIHLDTTWTGEEIQINKSAFQGMNNLQFLSLFSCTIHTPEGLDCLPDKLISLHWYSCPLRIWPSKFSGKFLGDLVMQNSKFEMLWEGVKPLPRLKRLDLSVSRNLKKLPDLSEATSLEELRLYKCKSLLEITSSIGNATKLYRLDISGCEKIKDFPNVPDSIVELNMSETLIKEVPPWIDNLFRLRELRMHLCKKLKTISPNISKLENLEFLALSNHAYHACDDEDYTKYEYENVIEALIEWGPDFKRSWILESDFDVHYILPICLPEKAFFTSPISLRLCSSGIKTIPDCTRYLSGLIKLDVKECRELVALPPLPHSLLSLDAQGCESLKTIDSSSFQINPNICLNFAKCYHLEKKARKLIYTSACKYAILPGEEVPAHFTHRASSGSLTISLTPRPLPSSFRFKACILLSKVHAHPGDTSDDDYNDEESESSWTGTSCSIRGKQNGITVGGGSNQLRMPALYGNKEHLYIFEDSFSLNQDSPEAEETTLTELTFVFRVDDETCKVEACGVRFIEANNESAGGEDEDEDDGDGNTEANNETEGEESRSDEDEETRSRKRMKLSSARFLDNDLPFMVIPYSCAEITSNSRERLLYVVSDHDDVPEDHHLCHNVKSALGFSVLLRSLIVL</sequence>
<feature type="compositionally biased region" description="Acidic residues" evidence="12">
    <location>
        <begin position="3820"/>
        <end position="3851"/>
    </location>
</feature>
<dbReference type="SUPFAM" id="SSF52058">
    <property type="entry name" value="L domain-like"/>
    <property type="match status" value="2"/>
</dbReference>
<feature type="region of interest" description="Disordered" evidence="12">
    <location>
        <begin position="2074"/>
        <end position="2093"/>
    </location>
</feature>
<keyword evidence="5" id="KW-0433">Leucine-rich repeat</keyword>
<keyword evidence="7" id="KW-0677">Repeat</keyword>
<dbReference type="Pfam" id="PF15912">
    <property type="entry name" value="VIR_N"/>
    <property type="match status" value="1"/>
</dbReference>
<dbReference type="InterPro" id="IPR016024">
    <property type="entry name" value="ARM-type_fold"/>
</dbReference>
<evidence type="ECO:0000256" key="5">
    <source>
        <dbReference type="ARBA" id="ARBA00022614"/>
    </source>
</evidence>
<name>A0ABQ7N3E6_BRACM</name>
<feature type="region of interest" description="Disordered" evidence="12">
    <location>
        <begin position="1710"/>
        <end position="1739"/>
    </location>
</feature>
<evidence type="ECO:0000256" key="6">
    <source>
        <dbReference type="ARBA" id="ARBA00022664"/>
    </source>
</evidence>
<dbReference type="PANTHER" id="PTHR23185">
    <property type="entry name" value="PROTEIN VIRILIZER HOMOLOG"/>
    <property type="match status" value="1"/>
</dbReference>
<feature type="region of interest" description="Disordered" evidence="12">
    <location>
        <begin position="1665"/>
        <end position="1684"/>
    </location>
</feature>
<evidence type="ECO:0000313" key="16">
    <source>
        <dbReference type="Proteomes" id="UP000823674"/>
    </source>
</evidence>
<comment type="pathway">
    <text evidence="2">Protein modification; protein ubiquitination.</text>
</comment>
<dbReference type="SUPFAM" id="SSF48371">
    <property type="entry name" value="ARM repeat"/>
    <property type="match status" value="1"/>
</dbReference>
<dbReference type="SUPFAM" id="SSF54695">
    <property type="entry name" value="POZ domain"/>
    <property type="match status" value="1"/>
</dbReference>
<feature type="compositionally biased region" description="Low complexity" evidence="12">
    <location>
        <begin position="1927"/>
        <end position="1946"/>
    </location>
</feature>
<feature type="compositionally biased region" description="Polar residues" evidence="12">
    <location>
        <begin position="2146"/>
        <end position="2155"/>
    </location>
</feature>
<evidence type="ECO:0000256" key="9">
    <source>
        <dbReference type="ARBA" id="ARBA00023187"/>
    </source>
</evidence>
<feature type="compositionally biased region" description="Low complexity" evidence="12">
    <location>
        <begin position="2111"/>
        <end position="2143"/>
    </location>
</feature>
<feature type="region of interest" description="Disordered" evidence="12">
    <location>
        <begin position="2111"/>
        <end position="2156"/>
    </location>
</feature>
<feature type="domain" description="BTB" evidence="14">
    <location>
        <begin position="2210"/>
        <end position="2288"/>
    </location>
</feature>
<dbReference type="Gene3D" id="3.30.710.10">
    <property type="entry name" value="Potassium Channel Kv1.1, Chain A"/>
    <property type="match status" value="1"/>
</dbReference>
<dbReference type="Pfam" id="PF00931">
    <property type="entry name" value="NB-ARC"/>
    <property type="match status" value="1"/>
</dbReference>
<feature type="compositionally biased region" description="Polar residues" evidence="12">
    <location>
        <begin position="2043"/>
        <end position="2063"/>
    </location>
</feature>
<gene>
    <name evidence="15" type="primary">A03p036250.1_BraROA</name>
    <name evidence="15" type="ORF">IGI04_011557</name>
</gene>
<dbReference type="InterPro" id="IPR056845">
    <property type="entry name" value="LRR_Zer-1"/>
</dbReference>
<comment type="subcellular location">
    <subcellularLocation>
        <location evidence="1">Nucleus</location>
    </subcellularLocation>
</comment>
<evidence type="ECO:0000256" key="4">
    <source>
        <dbReference type="ARBA" id="ARBA00011982"/>
    </source>
</evidence>
<dbReference type="Gene3D" id="1.10.8.430">
    <property type="entry name" value="Helical domain of apoptotic protease-activating factors"/>
    <property type="match status" value="1"/>
</dbReference>
<comment type="similarity">
    <text evidence="3">Belongs to the vir family.</text>
</comment>
<keyword evidence="8" id="KW-0520">NAD</keyword>
<proteinExistence type="inferred from homology"/>
<feature type="compositionally biased region" description="Polar residues" evidence="12">
    <location>
        <begin position="1968"/>
        <end position="1990"/>
    </location>
</feature>
<keyword evidence="6" id="KW-0507">mRNA processing</keyword>
<evidence type="ECO:0000256" key="8">
    <source>
        <dbReference type="ARBA" id="ARBA00023027"/>
    </source>
</evidence>
<dbReference type="InterPro" id="IPR042197">
    <property type="entry name" value="Apaf_helical"/>
</dbReference>
<dbReference type="SUPFAM" id="SSF52540">
    <property type="entry name" value="P-loop containing nucleoside triphosphate hydrolases"/>
    <property type="match status" value="1"/>
</dbReference>
<dbReference type="InterPro" id="IPR058039">
    <property type="entry name" value="At3g05675-like_ankyrin"/>
</dbReference>
<dbReference type="Gene3D" id="3.80.10.10">
    <property type="entry name" value="Ribonuclease Inhibitor"/>
    <property type="match status" value="4"/>
</dbReference>
<dbReference type="PRINTS" id="PR00364">
    <property type="entry name" value="DISEASERSIST"/>
</dbReference>
<dbReference type="Pfam" id="PF25013">
    <property type="entry name" value="LRR_Zer-1"/>
    <property type="match status" value="1"/>
</dbReference>
<feature type="signal peptide" evidence="13">
    <location>
        <begin position="1"/>
        <end position="47"/>
    </location>
</feature>
<comment type="catalytic activity">
    <reaction evidence="11">
        <text>NAD(+) + H2O = ADP-D-ribose + nicotinamide + H(+)</text>
        <dbReference type="Rhea" id="RHEA:16301"/>
        <dbReference type="ChEBI" id="CHEBI:15377"/>
        <dbReference type="ChEBI" id="CHEBI:15378"/>
        <dbReference type="ChEBI" id="CHEBI:17154"/>
        <dbReference type="ChEBI" id="CHEBI:57540"/>
        <dbReference type="ChEBI" id="CHEBI:57967"/>
        <dbReference type="EC" id="3.2.2.6"/>
    </reaction>
    <physiologicalReaction direction="left-to-right" evidence="11">
        <dbReference type="Rhea" id="RHEA:16302"/>
    </physiologicalReaction>
</comment>
<dbReference type="InterPro" id="IPR011333">
    <property type="entry name" value="SKP1/BTB/POZ_sf"/>
</dbReference>
<dbReference type="InterPro" id="IPR036390">
    <property type="entry name" value="WH_DNA-bd_sf"/>
</dbReference>
<feature type="region of interest" description="Disordered" evidence="12">
    <location>
        <begin position="1583"/>
        <end position="1651"/>
    </location>
</feature>
<protein>
    <recommendedName>
        <fullName evidence="4">ADP-ribosyl cyclase/cyclic ADP-ribose hydrolase</fullName>
        <ecNumber evidence="4">3.2.2.6</ecNumber>
    </recommendedName>
</protein>
<keyword evidence="16" id="KW-1185">Reference proteome</keyword>
<evidence type="ECO:0000256" key="2">
    <source>
        <dbReference type="ARBA" id="ARBA00004906"/>
    </source>
</evidence>
<dbReference type="InterPro" id="IPR031801">
    <property type="entry name" value="VIR_N"/>
</dbReference>
<keyword evidence="9" id="KW-0508">mRNA splicing</keyword>
<feature type="compositionally biased region" description="Polar residues" evidence="12">
    <location>
        <begin position="1606"/>
        <end position="1622"/>
    </location>
</feature>
<evidence type="ECO:0000256" key="1">
    <source>
        <dbReference type="ARBA" id="ARBA00004123"/>
    </source>
</evidence>
<feature type="region of interest" description="Disordered" evidence="12">
    <location>
        <begin position="3717"/>
        <end position="3736"/>
    </location>
</feature>
<dbReference type="InterPro" id="IPR000210">
    <property type="entry name" value="BTB/POZ_dom"/>
</dbReference>
<dbReference type="Proteomes" id="UP000823674">
    <property type="component" value="Chromosome A03"/>
</dbReference>
<dbReference type="Gene3D" id="3.40.50.300">
    <property type="entry name" value="P-loop containing nucleotide triphosphate hydrolases"/>
    <property type="match status" value="1"/>
</dbReference>
<keyword evidence="13" id="KW-0732">Signal</keyword>
<feature type="compositionally biased region" description="Acidic residues" evidence="12">
    <location>
        <begin position="3718"/>
        <end position="3729"/>
    </location>
</feature>
<dbReference type="InterPro" id="IPR032675">
    <property type="entry name" value="LRR_dom_sf"/>
</dbReference>
<dbReference type="EC" id="3.2.2.6" evidence="4"/>
<feature type="compositionally biased region" description="Pro residues" evidence="12">
    <location>
        <begin position="1915"/>
        <end position="1926"/>
    </location>
</feature>
<dbReference type="SUPFAM" id="SSF46785">
    <property type="entry name" value="Winged helix' DNA-binding domain"/>
    <property type="match status" value="1"/>
</dbReference>
<accession>A0ABQ7N3E6</accession>
<feature type="compositionally biased region" description="Polar residues" evidence="12">
    <location>
        <begin position="2084"/>
        <end position="2093"/>
    </location>
</feature>
<evidence type="ECO:0000256" key="13">
    <source>
        <dbReference type="SAM" id="SignalP"/>
    </source>
</evidence>
<evidence type="ECO:0000256" key="12">
    <source>
        <dbReference type="SAM" id="MobiDB-lite"/>
    </source>
</evidence>
<evidence type="ECO:0000313" key="15">
    <source>
        <dbReference type="EMBL" id="KAG5405438.1"/>
    </source>
</evidence>
<evidence type="ECO:0000256" key="11">
    <source>
        <dbReference type="ARBA" id="ARBA00047304"/>
    </source>
</evidence>
<feature type="chain" id="PRO_5045711259" description="ADP-ribosyl cyclase/cyclic ADP-ribose hydrolase" evidence="13">
    <location>
        <begin position="48"/>
        <end position="3926"/>
    </location>
</feature>
<dbReference type="InterPro" id="IPR027417">
    <property type="entry name" value="P-loop_NTPase"/>
</dbReference>
<dbReference type="InterPro" id="IPR045344">
    <property type="entry name" value="C-JID"/>
</dbReference>
<dbReference type="InterPro" id="IPR002182">
    <property type="entry name" value="NB-ARC"/>
</dbReference>
<dbReference type="PANTHER" id="PTHR23185:SF0">
    <property type="entry name" value="PROTEIN VIRILIZER HOMOLOG"/>
    <property type="match status" value="1"/>
</dbReference>
<reference evidence="15 16" key="1">
    <citation type="submission" date="2021-03" db="EMBL/GenBank/DDBJ databases">
        <authorList>
            <person name="King G.J."/>
            <person name="Bancroft I."/>
            <person name="Baten A."/>
            <person name="Bloomfield J."/>
            <person name="Borpatragohain P."/>
            <person name="He Z."/>
            <person name="Irish N."/>
            <person name="Irwin J."/>
            <person name="Liu K."/>
            <person name="Mauleon R.P."/>
            <person name="Moore J."/>
            <person name="Morris R."/>
            <person name="Ostergaard L."/>
            <person name="Wang B."/>
            <person name="Wells R."/>
        </authorList>
    </citation>
    <scope>NUCLEOTIDE SEQUENCE [LARGE SCALE GENOMIC DNA]</scope>
    <source>
        <strain evidence="15">R-o-18</strain>
        <tissue evidence="15">Leaf</tissue>
    </source>
</reference>
<comment type="caution">
    <text evidence="15">The sequence shown here is derived from an EMBL/GenBank/DDBJ whole genome shotgun (WGS) entry which is preliminary data.</text>
</comment>
<evidence type="ECO:0000259" key="14">
    <source>
        <dbReference type="PROSITE" id="PS50097"/>
    </source>
</evidence>
<dbReference type="InterPro" id="IPR026736">
    <property type="entry name" value="Virilizer"/>
</dbReference>
<feature type="region of interest" description="Disordered" evidence="12">
    <location>
        <begin position="1866"/>
        <end position="2063"/>
    </location>
</feature>
<dbReference type="InterPro" id="IPR058192">
    <property type="entry name" value="WHD_ROQ1-like"/>
</dbReference>
<evidence type="ECO:0000256" key="7">
    <source>
        <dbReference type="ARBA" id="ARBA00022737"/>
    </source>
</evidence>
<feature type="region of interest" description="Disordered" evidence="12">
    <location>
        <begin position="3815"/>
        <end position="3857"/>
    </location>
</feature>
<dbReference type="Pfam" id="PF25553">
    <property type="entry name" value="BTB-POZ_ANK-like"/>
    <property type="match status" value="1"/>
</dbReference>
<dbReference type="Pfam" id="PF20160">
    <property type="entry name" value="C-JID"/>
    <property type="match status" value="1"/>
</dbReference>
<keyword evidence="10" id="KW-0539">Nucleus</keyword>
<evidence type="ECO:0000256" key="10">
    <source>
        <dbReference type="ARBA" id="ARBA00023242"/>
    </source>
</evidence>
<dbReference type="PROSITE" id="PS50097">
    <property type="entry name" value="BTB"/>
    <property type="match status" value="1"/>
</dbReference>
<organism evidence="15 16">
    <name type="scientific">Brassica rapa subsp. trilocularis</name>
    <dbReference type="NCBI Taxonomy" id="1813537"/>
    <lineage>
        <taxon>Eukaryota</taxon>
        <taxon>Viridiplantae</taxon>
        <taxon>Streptophyta</taxon>
        <taxon>Embryophyta</taxon>
        <taxon>Tracheophyta</taxon>
        <taxon>Spermatophyta</taxon>
        <taxon>Magnoliopsida</taxon>
        <taxon>eudicotyledons</taxon>
        <taxon>Gunneridae</taxon>
        <taxon>Pentapetalae</taxon>
        <taxon>rosids</taxon>
        <taxon>malvids</taxon>
        <taxon>Brassicales</taxon>
        <taxon>Brassicaceae</taxon>
        <taxon>Brassiceae</taxon>
        <taxon>Brassica</taxon>
    </lineage>
</organism>